<dbReference type="SUPFAM" id="SSF52172">
    <property type="entry name" value="CheY-like"/>
    <property type="match status" value="1"/>
</dbReference>
<dbReference type="InterPro" id="IPR001789">
    <property type="entry name" value="Sig_transdc_resp-reg_receiver"/>
</dbReference>
<dbReference type="Pfam" id="PF00072">
    <property type="entry name" value="Response_reg"/>
    <property type="match status" value="1"/>
</dbReference>
<name>A0ABU1ZGK6_9BURK</name>
<dbReference type="PROSITE" id="PS50110">
    <property type="entry name" value="RESPONSE_REGULATORY"/>
    <property type="match status" value="1"/>
</dbReference>
<dbReference type="InterPro" id="IPR039420">
    <property type="entry name" value="WalR-like"/>
</dbReference>
<evidence type="ECO:0000256" key="1">
    <source>
        <dbReference type="ARBA" id="ARBA00022553"/>
    </source>
</evidence>
<organism evidence="6 7">
    <name type="scientific">Pelomonas aquatica</name>
    <dbReference type="NCBI Taxonomy" id="431058"/>
    <lineage>
        <taxon>Bacteria</taxon>
        <taxon>Pseudomonadati</taxon>
        <taxon>Pseudomonadota</taxon>
        <taxon>Betaproteobacteria</taxon>
        <taxon>Burkholderiales</taxon>
        <taxon>Sphaerotilaceae</taxon>
        <taxon>Roseateles</taxon>
    </lineage>
</organism>
<keyword evidence="3" id="KW-0238">DNA-binding</keyword>
<keyword evidence="7" id="KW-1185">Reference proteome</keyword>
<keyword evidence="1 4" id="KW-0597">Phosphoprotein</keyword>
<reference evidence="6 7" key="1">
    <citation type="submission" date="2023-07" db="EMBL/GenBank/DDBJ databases">
        <title>Sorghum-associated microbial communities from plants grown in Nebraska, USA.</title>
        <authorList>
            <person name="Schachtman D."/>
        </authorList>
    </citation>
    <scope>NUCLEOTIDE SEQUENCE [LARGE SCALE GENOMIC DNA]</scope>
    <source>
        <strain evidence="6 7">BE310</strain>
    </source>
</reference>
<gene>
    <name evidence="6" type="ORF">J2X16_005124</name>
</gene>
<dbReference type="PANTHER" id="PTHR48111">
    <property type="entry name" value="REGULATOR OF RPOS"/>
    <property type="match status" value="1"/>
</dbReference>
<evidence type="ECO:0000256" key="4">
    <source>
        <dbReference type="PROSITE-ProRule" id="PRU00169"/>
    </source>
</evidence>
<dbReference type="RefSeq" id="WP_310349647.1">
    <property type="nucleotide sequence ID" value="NZ_JAVDXQ010000010.1"/>
</dbReference>
<dbReference type="InterPro" id="IPR011006">
    <property type="entry name" value="CheY-like_superfamily"/>
</dbReference>
<comment type="caution">
    <text evidence="6">The sequence shown here is derived from an EMBL/GenBank/DDBJ whole genome shotgun (WGS) entry which is preliminary data.</text>
</comment>
<dbReference type="Proteomes" id="UP001180536">
    <property type="component" value="Unassembled WGS sequence"/>
</dbReference>
<protein>
    <submittedName>
        <fullName evidence="6">CheY-like chemotaxis protein</fullName>
    </submittedName>
</protein>
<dbReference type="CDD" id="cd17580">
    <property type="entry name" value="REC_2_DhkD-like"/>
    <property type="match status" value="1"/>
</dbReference>
<sequence>MDTDLNPTPPAGPPQTPSARSVLVIEDNIDAAESLVVLLEMLGHHAEWADLGSAGVARAAALQPDLVLVDVGLPDIDGYEVARRLRAQASPRPQRLVALTGYGTPEDRARALAAGFDDHLVKPIALPALEALLSRA</sequence>
<feature type="modified residue" description="4-aspartylphosphate" evidence="4">
    <location>
        <position position="70"/>
    </location>
</feature>
<dbReference type="EMBL" id="JAVDXQ010000010">
    <property type="protein sequence ID" value="MDR7299754.1"/>
    <property type="molecule type" value="Genomic_DNA"/>
</dbReference>
<evidence type="ECO:0000259" key="5">
    <source>
        <dbReference type="PROSITE" id="PS50110"/>
    </source>
</evidence>
<dbReference type="SMART" id="SM00448">
    <property type="entry name" value="REC"/>
    <property type="match status" value="1"/>
</dbReference>
<feature type="domain" description="Response regulatory" evidence="5">
    <location>
        <begin position="21"/>
        <end position="136"/>
    </location>
</feature>
<accession>A0ABU1ZGK6</accession>
<dbReference type="PANTHER" id="PTHR48111:SF40">
    <property type="entry name" value="PHOSPHATE REGULON TRANSCRIPTIONAL REGULATORY PROTEIN PHOB"/>
    <property type="match status" value="1"/>
</dbReference>
<evidence type="ECO:0000313" key="6">
    <source>
        <dbReference type="EMBL" id="MDR7299754.1"/>
    </source>
</evidence>
<evidence type="ECO:0000256" key="2">
    <source>
        <dbReference type="ARBA" id="ARBA00023012"/>
    </source>
</evidence>
<keyword evidence="2" id="KW-0902">Two-component regulatory system</keyword>
<evidence type="ECO:0000313" key="7">
    <source>
        <dbReference type="Proteomes" id="UP001180536"/>
    </source>
</evidence>
<dbReference type="Gene3D" id="3.40.50.2300">
    <property type="match status" value="1"/>
</dbReference>
<proteinExistence type="predicted"/>
<evidence type="ECO:0000256" key="3">
    <source>
        <dbReference type="ARBA" id="ARBA00023125"/>
    </source>
</evidence>